<reference evidence="2 3" key="1">
    <citation type="journal article" date="2015" name="Genome Announc.">
        <title>Expanding the biotechnology potential of lactobacilli through comparative genomics of 213 strains and associated genera.</title>
        <authorList>
            <person name="Sun Z."/>
            <person name="Harris H.M."/>
            <person name="McCann A."/>
            <person name="Guo C."/>
            <person name="Argimon S."/>
            <person name="Zhang W."/>
            <person name="Yang X."/>
            <person name="Jeffery I.B."/>
            <person name="Cooney J.C."/>
            <person name="Kagawa T.F."/>
            <person name="Liu W."/>
            <person name="Song Y."/>
            <person name="Salvetti E."/>
            <person name="Wrobel A."/>
            <person name="Rasinkangas P."/>
            <person name="Parkhill J."/>
            <person name="Rea M.C."/>
            <person name="O'Sullivan O."/>
            <person name="Ritari J."/>
            <person name="Douillard F.P."/>
            <person name="Paul Ross R."/>
            <person name="Yang R."/>
            <person name="Briner A.E."/>
            <person name="Felis G.E."/>
            <person name="de Vos W.M."/>
            <person name="Barrangou R."/>
            <person name="Klaenhammer T.R."/>
            <person name="Caufield P.W."/>
            <person name="Cui Y."/>
            <person name="Zhang H."/>
            <person name="O'Toole P.W."/>
        </authorList>
    </citation>
    <scope>NUCLEOTIDE SEQUENCE [LARGE SCALE GENOMIC DNA]</scope>
    <source>
        <strain evidence="2 3">DSM 21115</strain>
    </source>
</reference>
<organism evidence="2 3">
    <name type="scientific">Lactiplantibacillus fabifermentans DSM 21115</name>
    <dbReference type="NCBI Taxonomy" id="1413187"/>
    <lineage>
        <taxon>Bacteria</taxon>
        <taxon>Bacillati</taxon>
        <taxon>Bacillota</taxon>
        <taxon>Bacilli</taxon>
        <taxon>Lactobacillales</taxon>
        <taxon>Lactobacillaceae</taxon>
        <taxon>Lactiplantibacillus</taxon>
    </lineage>
</organism>
<proteinExistence type="predicted"/>
<accession>A0A0R2NLE8</accession>
<dbReference type="EMBL" id="AYGX02000122">
    <property type="protein sequence ID" value="KRO26565.1"/>
    <property type="molecule type" value="Genomic_DNA"/>
</dbReference>
<sequence length="82" mass="9398">MGAKISNNHCFWTTAPLKWNQRLRGGMLIMVTEIVGTVLILIVFMIAFVYYLQTLVMRRIEKAEKARQKNAGDHHDQPASKP</sequence>
<protein>
    <submittedName>
        <fullName evidence="2">Uncharacterized protein</fullName>
    </submittedName>
</protein>
<keyword evidence="1" id="KW-1133">Transmembrane helix</keyword>
<dbReference type="AlphaFoldDB" id="A0A0R2NLE8"/>
<evidence type="ECO:0000313" key="2">
    <source>
        <dbReference type="EMBL" id="KRO26565.1"/>
    </source>
</evidence>
<evidence type="ECO:0000256" key="1">
    <source>
        <dbReference type="SAM" id="Phobius"/>
    </source>
</evidence>
<name>A0A0R2NLE8_9LACO</name>
<feature type="transmembrane region" description="Helical" evidence="1">
    <location>
        <begin position="27"/>
        <end position="52"/>
    </location>
</feature>
<evidence type="ECO:0000313" key="3">
    <source>
        <dbReference type="Proteomes" id="UP000050920"/>
    </source>
</evidence>
<comment type="caution">
    <text evidence="2">The sequence shown here is derived from an EMBL/GenBank/DDBJ whole genome shotgun (WGS) entry which is preliminary data.</text>
</comment>
<gene>
    <name evidence="2" type="ORF">DY78_GL000829</name>
</gene>
<keyword evidence="3" id="KW-1185">Reference proteome</keyword>
<keyword evidence="1" id="KW-0812">Transmembrane</keyword>
<dbReference type="Proteomes" id="UP000050920">
    <property type="component" value="Unassembled WGS sequence"/>
</dbReference>
<keyword evidence="1" id="KW-0472">Membrane</keyword>